<protein>
    <submittedName>
        <fullName evidence="1">TRAP-type uncharacterized transport system, periplasmic component</fullName>
    </submittedName>
</protein>
<proteinExistence type="predicted"/>
<dbReference type="EMBL" id="JYFN01000007">
    <property type="protein sequence ID" value="KJE24267.1"/>
    <property type="molecule type" value="Genomic_DNA"/>
</dbReference>
<dbReference type="PANTHER" id="PTHR42941:SF1">
    <property type="entry name" value="SLL1037 PROTEIN"/>
    <property type="match status" value="1"/>
</dbReference>
<dbReference type="Proteomes" id="UP000032545">
    <property type="component" value="Unassembled WGS sequence"/>
</dbReference>
<reference evidence="1 2" key="2">
    <citation type="journal article" date="2016" name="Genome Announc.">
        <title>Permanent Draft Genome Sequences for Two Variants of Frankia sp. Strain CpI1, the First Frankia Strain Isolated from Root Nodules of Comptonia peregrina.</title>
        <authorList>
            <person name="Oshone R."/>
            <person name="Hurst S.G.IV."/>
            <person name="Abebe-Akele F."/>
            <person name="Simpson S."/>
            <person name="Morris K."/>
            <person name="Thomas W.K."/>
            <person name="Tisa L.S."/>
        </authorList>
    </citation>
    <scope>NUCLEOTIDE SEQUENCE [LARGE SCALE GENOMIC DNA]</scope>
    <source>
        <strain evidence="2">CpI1-S</strain>
    </source>
</reference>
<dbReference type="PANTHER" id="PTHR42941">
    <property type="entry name" value="SLL1037 PROTEIN"/>
    <property type="match status" value="1"/>
</dbReference>
<accession>A0A0D8BLK9</accession>
<dbReference type="Gene3D" id="3.40.190.10">
    <property type="entry name" value="Periplasmic binding protein-like II"/>
    <property type="match status" value="2"/>
</dbReference>
<reference evidence="2" key="1">
    <citation type="submission" date="2015-02" db="EMBL/GenBank/DDBJ databases">
        <title>Draft Genome of Frankia sp. CpI1-S.</title>
        <authorList>
            <person name="Oshone R.T."/>
            <person name="Ngom M."/>
            <person name="Ghodhbane-Gtari F."/>
            <person name="Gtari M."/>
            <person name="Morris K."/>
            <person name="Thomas K."/>
            <person name="Sen A."/>
            <person name="Tisa L.S."/>
        </authorList>
    </citation>
    <scope>NUCLEOTIDE SEQUENCE [LARGE SCALE GENOMIC DNA]</scope>
    <source>
        <strain evidence="2">CpI1-S</strain>
    </source>
</reference>
<keyword evidence="2" id="KW-1185">Reference proteome</keyword>
<gene>
    <name evidence="1" type="ORF">FF36_01342</name>
</gene>
<evidence type="ECO:0000313" key="2">
    <source>
        <dbReference type="Proteomes" id="UP000032545"/>
    </source>
</evidence>
<dbReference type="InterPro" id="IPR011852">
    <property type="entry name" value="TRAP_TAXI"/>
</dbReference>
<sequence>MSSSSPPRPRQRSRSAALVAVGLLGASLLIVLLVPGRGSSHDPGTRCRKVKIYTGQANSPYWVVAQELGRELVRRHPGWGLTVDPVATDGSADNLYRLQGDGAAPCSLALTQLNVAVDATFGIYQFDYQSAARFRRGTLNQVNRLRTLGPAYFDLVHVIVRRGEVSSLRDLCGKTVSGGLELSGSLQMNDVLFDNVCALTPPALPLPHVVYQTLGEAMDSLTDPASSTDPVRAVVWVAAPSGILDERIRRLGGAASDLQLLPIDQYREGFGTHWDRYYGRVAGAGFVGRDGAPGIFADRTIAAGTYSGVNQPTATIGAPNGLVVRDSVDPGLAVAAARIMADRSWLAGVLGQAAPAAVAHAHSDALESDTDAGGSEYRQLWRNPVFCLVPVLPAVATALREYTSQQHCGLS</sequence>
<evidence type="ECO:0000313" key="1">
    <source>
        <dbReference type="EMBL" id="KJE24267.1"/>
    </source>
</evidence>
<dbReference type="SUPFAM" id="SSF53850">
    <property type="entry name" value="Periplasmic binding protein-like II"/>
    <property type="match status" value="1"/>
</dbReference>
<organism evidence="1 2">
    <name type="scientific">Frankia torreyi</name>
    <dbReference type="NCBI Taxonomy" id="1856"/>
    <lineage>
        <taxon>Bacteria</taxon>
        <taxon>Bacillati</taxon>
        <taxon>Actinomycetota</taxon>
        <taxon>Actinomycetes</taxon>
        <taxon>Frankiales</taxon>
        <taxon>Frankiaceae</taxon>
        <taxon>Frankia</taxon>
    </lineage>
</organism>
<comment type="caution">
    <text evidence="1">The sequence shown here is derived from an EMBL/GenBank/DDBJ whole genome shotgun (WGS) entry which is preliminary data.</text>
</comment>
<name>A0A0D8BLK9_9ACTN</name>
<dbReference type="PATRIC" id="fig|1502723.3.peg.5575"/>
<dbReference type="AlphaFoldDB" id="A0A0D8BLK9"/>